<sequence>MIDQVRALEGGYCRQLLAAVDRRSWRLVHFPAVFLALRHRRMGWILVDSGYGAHFTDVTSRFPERMYRWVTPTCETDSTKAILARAGIEPDEIRHIIITHFHADHVGGLSEFPNAAIYFRGDSLRPLESLTRLRQVRAAFLRGLIPDWLPDQAVVLDETRFERRSDFHFETWDLFSDGSITLVHLPGHAPGQVGLRFDCAGARVLYAADAFWRSCQIKDATEPWRLAMALQWNIAAYRHTVIGLRDLHQRGEYRIIACHDEGVTAFLNELGARR</sequence>
<comment type="caution">
    <text evidence="7">The sequence shown here is derived from an EMBL/GenBank/DDBJ whole genome shotgun (WGS) entry which is preliminary data.</text>
</comment>
<comment type="similarity">
    <text evidence="2">Belongs to the metallo-beta-lactamase superfamily.</text>
</comment>
<evidence type="ECO:0000313" key="7">
    <source>
        <dbReference type="EMBL" id="OIR14938.1"/>
    </source>
</evidence>
<comment type="cofactor">
    <cofactor evidence="1">
        <name>Zn(2+)</name>
        <dbReference type="ChEBI" id="CHEBI:29105"/>
    </cofactor>
</comment>
<dbReference type="InterPro" id="IPR051013">
    <property type="entry name" value="MBL_superfamily_lactonases"/>
</dbReference>
<keyword evidence="4 7" id="KW-0378">Hydrolase</keyword>
<dbReference type="InterPro" id="IPR036866">
    <property type="entry name" value="RibonucZ/Hydroxyglut_hydro"/>
</dbReference>
<evidence type="ECO:0000256" key="3">
    <source>
        <dbReference type="ARBA" id="ARBA00022723"/>
    </source>
</evidence>
<dbReference type="PANTHER" id="PTHR42978">
    <property type="entry name" value="QUORUM-QUENCHING LACTONASE YTNP-RELATED-RELATED"/>
    <property type="match status" value="1"/>
</dbReference>
<dbReference type="CDD" id="cd07730">
    <property type="entry name" value="metallo-hydrolase-like_MBL-fold"/>
    <property type="match status" value="1"/>
</dbReference>
<dbReference type="EMBL" id="MLJW01000010">
    <property type="protein sequence ID" value="OIR14938.1"/>
    <property type="molecule type" value="Genomic_DNA"/>
</dbReference>
<proteinExistence type="inferred from homology"/>
<evidence type="ECO:0000259" key="6">
    <source>
        <dbReference type="SMART" id="SM00849"/>
    </source>
</evidence>
<accession>A0A1J5T257</accession>
<dbReference type="GO" id="GO:0102007">
    <property type="term" value="F:acyl-L-homoserine-lactone lactonohydrolase activity"/>
    <property type="evidence" value="ECO:0007669"/>
    <property type="project" value="UniProtKB-EC"/>
</dbReference>
<dbReference type="InterPro" id="IPR001279">
    <property type="entry name" value="Metallo-B-lactamas"/>
</dbReference>
<evidence type="ECO:0000256" key="4">
    <source>
        <dbReference type="ARBA" id="ARBA00022801"/>
    </source>
</evidence>
<dbReference type="PANTHER" id="PTHR42978:SF2">
    <property type="entry name" value="102 KBASES UNSTABLE REGION: FROM 1 TO 119443"/>
    <property type="match status" value="1"/>
</dbReference>
<gene>
    <name evidence="7" type="primary">attM_1</name>
    <name evidence="7" type="ORF">GALL_40540</name>
</gene>
<evidence type="ECO:0000256" key="2">
    <source>
        <dbReference type="ARBA" id="ARBA00007749"/>
    </source>
</evidence>
<dbReference type="EC" id="3.1.1.81" evidence="7"/>
<dbReference type="Gene3D" id="3.60.15.10">
    <property type="entry name" value="Ribonuclease Z/Hydroxyacylglutathione hydrolase-like"/>
    <property type="match status" value="1"/>
</dbReference>
<keyword evidence="5" id="KW-0862">Zinc</keyword>
<evidence type="ECO:0000256" key="5">
    <source>
        <dbReference type="ARBA" id="ARBA00022833"/>
    </source>
</evidence>
<dbReference type="GO" id="GO:0046872">
    <property type="term" value="F:metal ion binding"/>
    <property type="evidence" value="ECO:0007669"/>
    <property type="project" value="UniProtKB-KW"/>
</dbReference>
<feature type="domain" description="Metallo-beta-lactamase" evidence="6">
    <location>
        <begin position="31"/>
        <end position="259"/>
    </location>
</feature>
<dbReference type="SMART" id="SM00849">
    <property type="entry name" value="Lactamase_B"/>
    <property type="match status" value="1"/>
</dbReference>
<protein>
    <submittedName>
        <fullName evidence="7">N-acyl homoserine lactonase AttM</fullName>
        <ecNumber evidence="7">3.1.1.81</ecNumber>
    </submittedName>
</protein>
<keyword evidence="3" id="KW-0479">Metal-binding</keyword>
<reference evidence="7" key="1">
    <citation type="submission" date="2016-10" db="EMBL/GenBank/DDBJ databases">
        <title>Sequence of Gallionella enrichment culture.</title>
        <authorList>
            <person name="Poehlein A."/>
            <person name="Muehling M."/>
            <person name="Daniel R."/>
        </authorList>
    </citation>
    <scope>NUCLEOTIDE SEQUENCE</scope>
</reference>
<dbReference type="SUPFAM" id="SSF56281">
    <property type="entry name" value="Metallo-hydrolase/oxidoreductase"/>
    <property type="match status" value="1"/>
</dbReference>
<dbReference type="AlphaFoldDB" id="A0A1J5T257"/>
<organism evidence="7">
    <name type="scientific">mine drainage metagenome</name>
    <dbReference type="NCBI Taxonomy" id="410659"/>
    <lineage>
        <taxon>unclassified sequences</taxon>
        <taxon>metagenomes</taxon>
        <taxon>ecological metagenomes</taxon>
    </lineage>
</organism>
<name>A0A1J5T257_9ZZZZ</name>
<dbReference type="Pfam" id="PF00753">
    <property type="entry name" value="Lactamase_B"/>
    <property type="match status" value="1"/>
</dbReference>
<evidence type="ECO:0000256" key="1">
    <source>
        <dbReference type="ARBA" id="ARBA00001947"/>
    </source>
</evidence>